<dbReference type="Proteomes" id="UP000597507">
    <property type="component" value="Unassembled WGS sequence"/>
</dbReference>
<dbReference type="InterPro" id="IPR030678">
    <property type="entry name" value="Peptide/Ni-bd"/>
</dbReference>
<gene>
    <name evidence="5" type="ORF">GCM10010964_34340</name>
</gene>
<dbReference type="GO" id="GO:0043190">
    <property type="term" value="C:ATP-binding cassette (ABC) transporter complex"/>
    <property type="evidence" value="ECO:0007669"/>
    <property type="project" value="InterPro"/>
</dbReference>
<dbReference type="GO" id="GO:0030288">
    <property type="term" value="C:outer membrane-bounded periplasmic space"/>
    <property type="evidence" value="ECO:0007669"/>
    <property type="project" value="UniProtKB-ARBA"/>
</dbReference>
<dbReference type="Pfam" id="PF00496">
    <property type="entry name" value="SBP_bac_5"/>
    <property type="match status" value="1"/>
</dbReference>
<sequence length="529" mass="58559">MGIRRRTLLQGAAAAPALLSRATREAAAQEGRKVVRSVPIGDLRALDPIWTTAYITRNHGYLVWDTLFALDAQNRPQPQMVGGWETSGDGLTWTFQLRPGLMWHDDTPVRAADCVASIRRWGARDGMGRALMAVTDSLEAADERTFRLRLKQRVGFVLDALGKIDSSVPFMMPERLARTDPNQAVTEAVGSGPFRFVREEWVPGVKVVYEKFRRYVPRDEPASQAAGGKVARIDRVESLYTPDAATAMNGLLTGEFDLLESPAPDLVARMRRAPDVVVVPNDPLGYILFCVINHLHPPFDRVEARRALMAAVKQSDFMAGTVGEGTPWRECAAVFGCRPDEPPQFDTLGWEPHDPAKGAAMLRAAGYDGRPIVVLDPADNATLHPGALLIAEALRKIGAAVDLQAMDWSALVQRRNSRAAPGQGGWNVFVTNATITGIANPLLNTFVRHCEEGWFGWPCDRRVGELTRAWTFETDPGERQRILKRLEKVHVETVTQIPLGQYRSVIAHRRALRGLLPGPALFYWNIEKG</sequence>
<proteinExistence type="inferred from homology"/>
<dbReference type="CDD" id="cd08502">
    <property type="entry name" value="PBP2_NikA_DppA_OppA_like_16"/>
    <property type="match status" value="1"/>
</dbReference>
<comment type="subcellular location">
    <subcellularLocation>
        <location evidence="1">Periplasm</location>
    </subcellularLocation>
</comment>
<dbReference type="InterPro" id="IPR039424">
    <property type="entry name" value="SBP_5"/>
</dbReference>
<evidence type="ECO:0000256" key="1">
    <source>
        <dbReference type="ARBA" id="ARBA00004418"/>
    </source>
</evidence>
<comment type="caution">
    <text evidence="5">The sequence shown here is derived from an EMBL/GenBank/DDBJ whole genome shotgun (WGS) entry which is preliminary data.</text>
</comment>
<keyword evidence="6" id="KW-1185">Reference proteome</keyword>
<evidence type="ECO:0000256" key="3">
    <source>
        <dbReference type="ARBA" id="ARBA00022729"/>
    </source>
</evidence>
<dbReference type="PANTHER" id="PTHR30290:SF38">
    <property type="entry name" value="D,D-DIPEPTIDE-BINDING PERIPLASMIC PROTEIN DDPA-RELATED"/>
    <property type="match status" value="1"/>
</dbReference>
<evidence type="ECO:0000313" key="6">
    <source>
        <dbReference type="Proteomes" id="UP000597507"/>
    </source>
</evidence>
<dbReference type="Gene3D" id="3.40.190.10">
    <property type="entry name" value="Periplasmic binding protein-like II"/>
    <property type="match status" value="1"/>
</dbReference>
<keyword evidence="3" id="KW-0732">Signal</keyword>
<dbReference type="PIRSF" id="PIRSF002741">
    <property type="entry name" value="MppA"/>
    <property type="match status" value="1"/>
</dbReference>
<dbReference type="GO" id="GO:0015833">
    <property type="term" value="P:peptide transport"/>
    <property type="evidence" value="ECO:0007669"/>
    <property type="project" value="TreeGrafter"/>
</dbReference>
<dbReference type="InterPro" id="IPR000914">
    <property type="entry name" value="SBP_5_dom"/>
</dbReference>
<evidence type="ECO:0000313" key="5">
    <source>
        <dbReference type="EMBL" id="GGG44097.1"/>
    </source>
</evidence>
<dbReference type="AlphaFoldDB" id="A0A8J2ZDC5"/>
<evidence type="ECO:0000256" key="2">
    <source>
        <dbReference type="ARBA" id="ARBA00005695"/>
    </source>
</evidence>
<accession>A0A8J2ZDC5</accession>
<dbReference type="GO" id="GO:1904680">
    <property type="term" value="F:peptide transmembrane transporter activity"/>
    <property type="evidence" value="ECO:0007669"/>
    <property type="project" value="TreeGrafter"/>
</dbReference>
<dbReference type="PROSITE" id="PS51318">
    <property type="entry name" value="TAT"/>
    <property type="match status" value="1"/>
</dbReference>
<dbReference type="InterPro" id="IPR006311">
    <property type="entry name" value="TAT_signal"/>
</dbReference>
<dbReference type="SUPFAM" id="SSF53850">
    <property type="entry name" value="Periplasmic binding protein-like II"/>
    <property type="match status" value="1"/>
</dbReference>
<feature type="domain" description="Solute-binding protein family 5" evidence="4">
    <location>
        <begin position="76"/>
        <end position="417"/>
    </location>
</feature>
<dbReference type="EMBL" id="BMKS01000012">
    <property type="protein sequence ID" value="GGG44097.1"/>
    <property type="molecule type" value="Genomic_DNA"/>
</dbReference>
<evidence type="ECO:0000259" key="4">
    <source>
        <dbReference type="Pfam" id="PF00496"/>
    </source>
</evidence>
<reference evidence="5 6" key="1">
    <citation type="journal article" date="2014" name="Int. J. Syst. Evol. Microbiol.">
        <title>Complete genome sequence of Corynebacterium casei LMG S-19264T (=DSM 44701T), isolated from a smear-ripened cheese.</title>
        <authorList>
            <consortium name="US DOE Joint Genome Institute (JGI-PGF)"/>
            <person name="Walter F."/>
            <person name="Albersmeier A."/>
            <person name="Kalinowski J."/>
            <person name="Ruckert C."/>
        </authorList>
    </citation>
    <scope>NUCLEOTIDE SEQUENCE [LARGE SCALE GENOMIC DNA]</scope>
    <source>
        <strain evidence="5 6">CGMCC 1.16330</strain>
    </source>
</reference>
<protein>
    <submittedName>
        <fullName evidence="5">ABC transporter substrate-binding protein</fullName>
    </submittedName>
</protein>
<dbReference type="Gene3D" id="3.10.105.10">
    <property type="entry name" value="Dipeptide-binding Protein, Domain 3"/>
    <property type="match status" value="1"/>
</dbReference>
<comment type="similarity">
    <text evidence="2">Belongs to the bacterial solute-binding protein 5 family.</text>
</comment>
<dbReference type="RefSeq" id="WP_188902463.1">
    <property type="nucleotide sequence ID" value="NZ_BMKS01000012.1"/>
</dbReference>
<dbReference type="PANTHER" id="PTHR30290">
    <property type="entry name" value="PERIPLASMIC BINDING COMPONENT OF ABC TRANSPORTER"/>
    <property type="match status" value="1"/>
</dbReference>
<name>A0A8J2ZDC5_9PROT</name>
<organism evidence="5 6">
    <name type="scientific">Caldovatus sediminis</name>
    <dbReference type="NCBI Taxonomy" id="2041189"/>
    <lineage>
        <taxon>Bacteria</taxon>
        <taxon>Pseudomonadati</taxon>
        <taxon>Pseudomonadota</taxon>
        <taxon>Alphaproteobacteria</taxon>
        <taxon>Acetobacterales</taxon>
        <taxon>Roseomonadaceae</taxon>
        <taxon>Caldovatus</taxon>
    </lineage>
</organism>